<organism evidence="2 3">
    <name type="scientific">Methylocystis heyeri</name>
    <dbReference type="NCBI Taxonomy" id="391905"/>
    <lineage>
        <taxon>Bacteria</taxon>
        <taxon>Pseudomonadati</taxon>
        <taxon>Pseudomonadota</taxon>
        <taxon>Alphaproteobacteria</taxon>
        <taxon>Hyphomicrobiales</taxon>
        <taxon>Methylocystaceae</taxon>
        <taxon>Methylocystis</taxon>
    </lineage>
</organism>
<evidence type="ECO:0000313" key="2">
    <source>
        <dbReference type="EMBL" id="QGM47716.1"/>
    </source>
</evidence>
<dbReference type="Proteomes" id="UP000309061">
    <property type="component" value="Chromosome"/>
</dbReference>
<proteinExistence type="predicted"/>
<dbReference type="Gene3D" id="1.10.150.690">
    <property type="entry name" value="DUF2063"/>
    <property type="match status" value="1"/>
</dbReference>
<dbReference type="RefSeq" id="WP_136494370.1">
    <property type="nucleotide sequence ID" value="NZ_CP046052.1"/>
</dbReference>
<keyword evidence="3" id="KW-1185">Reference proteome</keyword>
<reference evidence="2 3" key="1">
    <citation type="submission" date="2019-11" db="EMBL/GenBank/DDBJ databases">
        <title>The genome sequence of Methylocystis heyeri.</title>
        <authorList>
            <person name="Oshkin I.Y."/>
            <person name="Miroshnikov K."/>
            <person name="Dedysh S.N."/>
        </authorList>
    </citation>
    <scope>NUCLEOTIDE SEQUENCE [LARGE SCALE GENOMIC DNA]</scope>
    <source>
        <strain evidence="2 3">H2</strain>
    </source>
</reference>
<dbReference type="AlphaFoldDB" id="A0A6B8KH91"/>
<name>A0A6B8KH91_9HYPH</name>
<evidence type="ECO:0000313" key="3">
    <source>
        <dbReference type="Proteomes" id="UP000309061"/>
    </source>
</evidence>
<sequence length="264" mass="29263">MNLKELQSLFQAAVLAGDEEDAAVLGAVSAQGGADKPTKFGVYVSAYRIRLAEYLDEDYPTLRALVGDDVFEALVEEYIAANPSRDRNARWYASRLPEFMRQHEEWRFDLPAIGMAMFERALTDAFDAADAPVLSIETLADFSPEDWPRLSFSFHPSFRLLEVAAGTLDAYIALNSDEGEEIPPPEEGLEAVAVWRSNHDPLYRGLEADEFLALNEARAGQSFGEICQMVAFQNEEQPAAERLAQFLVSWFSEGLVTGAELAVA</sequence>
<feature type="domain" description="Putative DNA-binding" evidence="1">
    <location>
        <begin position="5"/>
        <end position="100"/>
    </location>
</feature>
<dbReference type="KEGG" id="mhey:H2LOC_019695"/>
<evidence type="ECO:0000259" key="1">
    <source>
        <dbReference type="Pfam" id="PF09836"/>
    </source>
</evidence>
<gene>
    <name evidence="2" type="ORF">H2LOC_019695</name>
</gene>
<dbReference type="InterPro" id="IPR018640">
    <property type="entry name" value="DUF2063"/>
</dbReference>
<dbReference type="Pfam" id="PF09836">
    <property type="entry name" value="DUF2063"/>
    <property type="match status" value="1"/>
</dbReference>
<dbReference type="OrthoDB" id="4146344at2"/>
<dbReference type="InterPro" id="IPR044922">
    <property type="entry name" value="DUF2063_N_sf"/>
</dbReference>
<accession>A0A6B8KH91</accession>
<protein>
    <submittedName>
        <fullName evidence="2">DUF2063 domain-containing protein</fullName>
    </submittedName>
</protein>
<dbReference type="EMBL" id="CP046052">
    <property type="protein sequence ID" value="QGM47716.1"/>
    <property type="molecule type" value="Genomic_DNA"/>
</dbReference>